<feature type="region of interest" description="Disordered" evidence="1">
    <location>
        <begin position="952"/>
        <end position="974"/>
    </location>
</feature>
<dbReference type="SMART" id="SM00740">
    <property type="entry name" value="PASTA"/>
    <property type="match status" value="3"/>
</dbReference>
<sequence length="974" mass="101534">MTSGVRCGSCGKDNAPGRDFCEFCGEYLSWAPTGYLPAVGAVGAVAADTTGEDAAATTETPGAPAAVPDAPAAEAGAGEDTLVADAPPATEGAVEADPLAAAPTQDAPPPAPDAPGADDDPAVPAAAIPAPEEAVAAATLPVEAVAPPPAPAPPVVTGDASLVLEAQTELGAAGVPACDAGLPVSFDLRIRNESRIVDNYAIQVVSFPEGWVNVAPAEVFLVPVGSGNDSEQTIRIDITPPRSPEATAGIWTFEILAFSRATGQVAARAVAQLEIRPFTAWTTEVAPELATGRLKAQYRVAVRNEGNAPIDLWLVATDEAGRVRTSFDADRVQLLAGEIRLVKLTARPRIPLPVGPRLTHRLGIEALPAPPEEPQDEEGRLAQARSSLLEAAKTGSVDASDKGVAVKAPRSPLRRPKTPKLKLDLGTLARLRAEDSPAALAGRVVVYRQRPLVPLWLVGLLALIAVAAYVVYTRLPDEVTVPRVVGARDTFTADKQLRAAGLVLAQPVQQRVDQDAPPGSIIGQSPEPGAEIERGSSVTLQVAAGTPQVRTPRLAGLTRTRADERLRAAGLTLGVAEPPRSPLTWIVDRQIPRADLPVSRGTPVMVFLKAPKTKKKASSSSDGEKKTTTTRKTVVVPAIAGKSVDDYASALEEAGLKVRRVSVTASVPAGALISVTPEPGSSTKEGSTVRLEVSDGSPTIAVETDGLVTFLDPIGGKELGRLPAGEGTAVEPSWAPSGKNVLYRDGQRLVLGPSGSGGESRTVYSGSDSLRDAVVAPRGSSVAMLRVEEEDGDLCFGSLAGRRLTPRCLPDDGWNLTGRPAWRPDGRVLVVGAVRQSDTRVISVRAYQTDEPFSTDPDDWSGRTAGDITVPGKGVRSVAFSPDGERIAAITNVESSAFEVVLADAGDLELVDPQPLDVRACEVAWRPDGGELAIVQADSGCTQERGTVLRFAPGSPRETARVADDARAPTYRPK</sequence>
<dbReference type="InterPro" id="IPR011042">
    <property type="entry name" value="6-blade_b-propeller_TolB-like"/>
</dbReference>
<protein>
    <recommendedName>
        <fullName evidence="3">PASTA domain-containing protein</fullName>
    </recommendedName>
</protein>
<dbReference type="CDD" id="cd06577">
    <property type="entry name" value="PASTA_pknB"/>
    <property type="match status" value="2"/>
</dbReference>
<proteinExistence type="predicted"/>
<feature type="transmembrane region" description="Helical" evidence="2">
    <location>
        <begin position="452"/>
        <end position="472"/>
    </location>
</feature>
<dbReference type="Proteomes" id="UP000240739">
    <property type="component" value="Unassembled WGS sequence"/>
</dbReference>
<evidence type="ECO:0000259" key="3">
    <source>
        <dbReference type="PROSITE" id="PS51178"/>
    </source>
</evidence>
<dbReference type="AlphaFoldDB" id="A0A2T4UGE7"/>
<dbReference type="RefSeq" id="WP_107566723.1">
    <property type="nucleotide sequence ID" value="NZ_PYYB01000001.1"/>
</dbReference>
<feature type="region of interest" description="Disordered" evidence="1">
    <location>
        <begin position="611"/>
        <end position="630"/>
    </location>
</feature>
<feature type="region of interest" description="Disordered" evidence="1">
    <location>
        <begin position="52"/>
        <end position="76"/>
    </location>
</feature>
<dbReference type="EMBL" id="PYYB01000001">
    <property type="protein sequence ID" value="PTL58285.1"/>
    <property type="molecule type" value="Genomic_DNA"/>
</dbReference>
<feature type="domain" description="PASTA" evidence="3">
    <location>
        <begin position="629"/>
        <end position="695"/>
    </location>
</feature>
<dbReference type="Pfam" id="PF03793">
    <property type="entry name" value="PASTA"/>
    <property type="match status" value="2"/>
</dbReference>
<dbReference type="InterPro" id="IPR005543">
    <property type="entry name" value="PASTA_dom"/>
</dbReference>
<name>A0A2T4UGE7_9ACTN</name>
<keyword evidence="2" id="KW-1133">Transmembrane helix</keyword>
<evidence type="ECO:0000313" key="5">
    <source>
        <dbReference type="Proteomes" id="UP000240739"/>
    </source>
</evidence>
<feature type="region of interest" description="Disordered" evidence="1">
    <location>
        <begin position="101"/>
        <end position="124"/>
    </location>
</feature>
<gene>
    <name evidence="4" type="ORF">C7Y72_00795</name>
</gene>
<feature type="compositionally biased region" description="Basic and acidic residues" evidence="1">
    <location>
        <begin position="958"/>
        <end position="967"/>
    </location>
</feature>
<organism evidence="4 5">
    <name type="scientific">Paraconexibacter algicola</name>
    <dbReference type="NCBI Taxonomy" id="2133960"/>
    <lineage>
        <taxon>Bacteria</taxon>
        <taxon>Bacillati</taxon>
        <taxon>Actinomycetota</taxon>
        <taxon>Thermoleophilia</taxon>
        <taxon>Solirubrobacterales</taxon>
        <taxon>Paraconexibacteraceae</taxon>
        <taxon>Paraconexibacter</taxon>
    </lineage>
</organism>
<keyword evidence="5" id="KW-1185">Reference proteome</keyword>
<evidence type="ECO:0000313" key="4">
    <source>
        <dbReference type="EMBL" id="PTL58285.1"/>
    </source>
</evidence>
<feature type="domain" description="PASTA" evidence="3">
    <location>
        <begin position="545"/>
        <end position="610"/>
    </location>
</feature>
<dbReference type="PROSITE" id="PS51178">
    <property type="entry name" value="PASTA"/>
    <property type="match status" value="3"/>
</dbReference>
<dbReference type="Gene3D" id="2.120.10.30">
    <property type="entry name" value="TolB, C-terminal domain"/>
    <property type="match status" value="1"/>
</dbReference>
<accession>A0A2T4UGE7</accession>
<comment type="caution">
    <text evidence="4">The sequence shown here is derived from an EMBL/GenBank/DDBJ whole genome shotgun (WGS) entry which is preliminary data.</text>
</comment>
<dbReference type="SUPFAM" id="SSF82171">
    <property type="entry name" value="DPP6 N-terminal domain-like"/>
    <property type="match status" value="1"/>
</dbReference>
<reference evidence="4 5" key="1">
    <citation type="submission" date="2018-03" db="EMBL/GenBank/DDBJ databases">
        <title>Aquarubrobacter algicola gen. nov., sp. nov., a novel actinobacterium isolated from shallow eutrophic lake during the end of cyanobacterial harmful algal blooms.</title>
        <authorList>
            <person name="Chun S.J."/>
        </authorList>
    </citation>
    <scope>NUCLEOTIDE SEQUENCE [LARGE SCALE GENOMIC DNA]</scope>
    <source>
        <strain evidence="4 5">Seoho-28</strain>
    </source>
</reference>
<evidence type="ECO:0000256" key="1">
    <source>
        <dbReference type="SAM" id="MobiDB-lite"/>
    </source>
</evidence>
<keyword evidence="2" id="KW-0812">Transmembrane</keyword>
<keyword evidence="2" id="KW-0472">Membrane</keyword>
<dbReference type="Gene3D" id="3.30.10.20">
    <property type="match status" value="2"/>
</dbReference>
<dbReference type="OrthoDB" id="134501at2"/>
<feature type="domain" description="PASTA" evidence="3">
    <location>
        <begin position="475"/>
        <end position="544"/>
    </location>
</feature>
<evidence type="ECO:0000256" key="2">
    <source>
        <dbReference type="SAM" id="Phobius"/>
    </source>
</evidence>